<keyword evidence="10 19" id="KW-0812">Transmembrane</keyword>
<dbReference type="EC" id="2.7.8.26" evidence="5 19"/>
<proteinExistence type="inferred from homology"/>
<evidence type="ECO:0000256" key="16">
    <source>
        <dbReference type="ARBA" id="ARBA00032853"/>
    </source>
</evidence>
<evidence type="ECO:0000256" key="17">
    <source>
        <dbReference type="ARBA" id="ARBA00048623"/>
    </source>
</evidence>
<dbReference type="GO" id="GO:0009236">
    <property type="term" value="P:cobalamin biosynthetic process"/>
    <property type="evidence" value="ECO:0007669"/>
    <property type="project" value="UniProtKB-UniRule"/>
</dbReference>
<evidence type="ECO:0000256" key="12">
    <source>
        <dbReference type="ARBA" id="ARBA00022989"/>
    </source>
</evidence>
<dbReference type="GO" id="GO:0008818">
    <property type="term" value="F:cobalamin 5'-phosphate synthase activity"/>
    <property type="evidence" value="ECO:0007669"/>
    <property type="project" value="UniProtKB-UniRule"/>
</dbReference>
<dbReference type="NCBIfam" id="TIGR00317">
    <property type="entry name" value="cobS"/>
    <property type="match status" value="1"/>
</dbReference>
<evidence type="ECO:0000256" key="10">
    <source>
        <dbReference type="ARBA" id="ARBA00022692"/>
    </source>
</evidence>
<feature type="transmembrane region" description="Helical" evidence="19">
    <location>
        <begin position="177"/>
        <end position="202"/>
    </location>
</feature>
<comment type="function">
    <text evidence="14 19">Joins adenosylcobinamide-GDP and alpha-ribazole to generate adenosylcobalamin (Ado-cobalamin). Also synthesizes adenosylcobalamin 5'-phosphate from adenosylcobinamide-GDP and alpha-ribazole 5'-phosphate.</text>
</comment>
<evidence type="ECO:0000256" key="19">
    <source>
        <dbReference type="HAMAP-Rule" id="MF_00719"/>
    </source>
</evidence>
<evidence type="ECO:0000256" key="4">
    <source>
        <dbReference type="ARBA" id="ARBA00010561"/>
    </source>
</evidence>
<dbReference type="PANTHER" id="PTHR34148">
    <property type="entry name" value="ADENOSYLCOBINAMIDE-GDP RIBAZOLETRANSFERASE"/>
    <property type="match status" value="1"/>
</dbReference>
<evidence type="ECO:0000256" key="6">
    <source>
        <dbReference type="ARBA" id="ARBA00015850"/>
    </source>
</evidence>
<dbReference type="GO" id="GO:0005886">
    <property type="term" value="C:plasma membrane"/>
    <property type="evidence" value="ECO:0007669"/>
    <property type="project" value="UniProtKB-SubCell"/>
</dbReference>
<feature type="transmembrane region" description="Helical" evidence="19">
    <location>
        <begin position="31"/>
        <end position="50"/>
    </location>
</feature>
<dbReference type="Pfam" id="PF02654">
    <property type="entry name" value="CobS"/>
    <property type="match status" value="1"/>
</dbReference>
<evidence type="ECO:0000256" key="5">
    <source>
        <dbReference type="ARBA" id="ARBA00013200"/>
    </source>
</evidence>
<keyword evidence="7 19" id="KW-1003">Cell membrane</keyword>
<dbReference type="InterPro" id="IPR003805">
    <property type="entry name" value="CobS"/>
</dbReference>
<evidence type="ECO:0000313" key="20">
    <source>
        <dbReference type="EMBL" id="PZQ62788.1"/>
    </source>
</evidence>
<comment type="subcellular location">
    <subcellularLocation>
        <location evidence="2 19">Cell membrane</location>
        <topology evidence="2 19">Multi-pass membrane protein</topology>
    </subcellularLocation>
</comment>
<keyword evidence="11 19" id="KW-0460">Magnesium</keyword>
<comment type="catalytic activity">
    <reaction evidence="18 19">
        <text>alpha-ribazole 5'-phosphate + adenosylcob(III)inamide-GDP = adenosylcob(III)alamin 5'-phosphate + GMP + H(+)</text>
        <dbReference type="Rhea" id="RHEA:23560"/>
        <dbReference type="ChEBI" id="CHEBI:15378"/>
        <dbReference type="ChEBI" id="CHEBI:57918"/>
        <dbReference type="ChEBI" id="CHEBI:58115"/>
        <dbReference type="ChEBI" id="CHEBI:60487"/>
        <dbReference type="ChEBI" id="CHEBI:60493"/>
        <dbReference type="EC" id="2.7.8.26"/>
    </reaction>
</comment>
<dbReference type="AlphaFoldDB" id="A0A2W5PE21"/>
<dbReference type="EMBL" id="QFQI01000001">
    <property type="protein sequence ID" value="PZQ62788.1"/>
    <property type="molecule type" value="Genomic_DNA"/>
</dbReference>
<comment type="cofactor">
    <cofactor evidence="1 19">
        <name>Mg(2+)</name>
        <dbReference type="ChEBI" id="CHEBI:18420"/>
    </cofactor>
</comment>
<feature type="transmembrane region" description="Helical" evidence="19">
    <location>
        <begin position="110"/>
        <end position="129"/>
    </location>
</feature>
<gene>
    <name evidence="19 20" type="primary">cobS</name>
    <name evidence="20" type="ORF">DI544_00880</name>
</gene>
<reference evidence="20 21" key="1">
    <citation type="submission" date="2017-08" db="EMBL/GenBank/DDBJ databases">
        <title>Infants hospitalized years apart are colonized by the same room-sourced microbial strains.</title>
        <authorList>
            <person name="Brooks B."/>
            <person name="Olm M.R."/>
            <person name="Firek B.A."/>
            <person name="Baker R."/>
            <person name="Thomas B.C."/>
            <person name="Morowitz M.J."/>
            <person name="Banfield J.F."/>
        </authorList>
    </citation>
    <scope>NUCLEOTIDE SEQUENCE [LARGE SCALE GENOMIC DNA]</scope>
    <source>
        <strain evidence="20">S2_005_001_R1_22</strain>
    </source>
</reference>
<evidence type="ECO:0000256" key="9">
    <source>
        <dbReference type="ARBA" id="ARBA00022679"/>
    </source>
</evidence>
<evidence type="ECO:0000256" key="7">
    <source>
        <dbReference type="ARBA" id="ARBA00022475"/>
    </source>
</evidence>
<organism evidence="20 21">
    <name type="scientific">Sphingomonas taxi</name>
    <dbReference type="NCBI Taxonomy" id="1549858"/>
    <lineage>
        <taxon>Bacteria</taxon>
        <taxon>Pseudomonadati</taxon>
        <taxon>Pseudomonadota</taxon>
        <taxon>Alphaproteobacteria</taxon>
        <taxon>Sphingomonadales</taxon>
        <taxon>Sphingomonadaceae</taxon>
        <taxon>Sphingomonas</taxon>
    </lineage>
</organism>
<comment type="pathway">
    <text evidence="3 19">Cofactor biosynthesis; adenosylcobalamin biosynthesis; adenosylcobalamin from cob(II)yrinate a,c-diamide: step 7/7.</text>
</comment>
<evidence type="ECO:0000256" key="15">
    <source>
        <dbReference type="ARBA" id="ARBA00032605"/>
    </source>
</evidence>
<evidence type="ECO:0000256" key="13">
    <source>
        <dbReference type="ARBA" id="ARBA00023136"/>
    </source>
</evidence>
<accession>A0A2W5PE21</accession>
<keyword evidence="9 19" id="KW-0808">Transferase</keyword>
<evidence type="ECO:0000256" key="11">
    <source>
        <dbReference type="ARBA" id="ARBA00022842"/>
    </source>
</evidence>
<evidence type="ECO:0000256" key="2">
    <source>
        <dbReference type="ARBA" id="ARBA00004651"/>
    </source>
</evidence>
<dbReference type="HAMAP" id="MF_00719">
    <property type="entry name" value="CobS"/>
    <property type="match status" value="1"/>
</dbReference>
<sequence length="238" mass="24141">MKRLLIAIGFLTRLPVPRVDGDAADVAAAIRWYPVAGVIVGLAVAGAGWLGLEWPGAARDPWLGALAALVAWVAVTGALHLDGLADVADGVGAAHGDRARMLAVMRDPQVGSFGVVAIGVQLLAKLVLLHALAGDWRVAAVPFAARIAPLAWARWLAPLGDGLGARVAAAVRRRDVLGWGAVLAGGCVLVPPLVAAPLLALVAAPWFRARLGGVNGDAHGAGIEVIETGLLLALVAAG</sequence>
<keyword evidence="13 19" id="KW-0472">Membrane</keyword>
<protein>
    <recommendedName>
        <fullName evidence="6 19">Adenosylcobinamide-GDP ribazoletransferase</fullName>
        <ecNumber evidence="5 19">2.7.8.26</ecNumber>
    </recommendedName>
    <alternativeName>
        <fullName evidence="16 19">Cobalamin synthase</fullName>
    </alternativeName>
    <alternativeName>
        <fullName evidence="15 19">Cobalamin-5'-phosphate synthase</fullName>
    </alternativeName>
</protein>
<comment type="caution">
    <text evidence="20">The sequence shown here is derived from an EMBL/GenBank/DDBJ whole genome shotgun (WGS) entry which is preliminary data.</text>
</comment>
<evidence type="ECO:0000256" key="1">
    <source>
        <dbReference type="ARBA" id="ARBA00001946"/>
    </source>
</evidence>
<dbReference type="Proteomes" id="UP000249229">
    <property type="component" value="Unassembled WGS sequence"/>
</dbReference>
<dbReference type="GO" id="GO:0051073">
    <property type="term" value="F:adenosylcobinamide-GDP ribazoletransferase activity"/>
    <property type="evidence" value="ECO:0007669"/>
    <property type="project" value="UniProtKB-UniRule"/>
</dbReference>
<dbReference type="PANTHER" id="PTHR34148:SF1">
    <property type="entry name" value="ADENOSYLCOBINAMIDE-GDP RIBAZOLETRANSFERASE"/>
    <property type="match status" value="1"/>
</dbReference>
<comment type="similarity">
    <text evidence="4 19">Belongs to the CobS family.</text>
</comment>
<evidence type="ECO:0000256" key="3">
    <source>
        <dbReference type="ARBA" id="ARBA00004663"/>
    </source>
</evidence>
<evidence type="ECO:0000313" key="21">
    <source>
        <dbReference type="Proteomes" id="UP000249229"/>
    </source>
</evidence>
<evidence type="ECO:0000256" key="8">
    <source>
        <dbReference type="ARBA" id="ARBA00022573"/>
    </source>
</evidence>
<comment type="catalytic activity">
    <reaction evidence="17 19">
        <text>alpha-ribazole + adenosylcob(III)inamide-GDP = adenosylcob(III)alamin + GMP + H(+)</text>
        <dbReference type="Rhea" id="RHEA:16049"/>
        <dbReference type="ChEBI" id="CHEBI:10329"/>
        <dbReference type="ChEBI" id="CHEBI:15378"/>
        <dbReference type="ChEBI" id="CHEBI:18408"/>
        <dbReference type="ChEBI" id="CHEBI:58115"/>
        <dbReference type="ChEBI" id="CHEBI:60487"/>
        <dbReference type="EC" id="2.7.8.26"/>
    </reaction>
</comment>
<dbReference type="UniPathway" id="UPA00148">
    <property type="reaction ID" value="UER00238"/>
</dbReference>
<feature type="transmembrane region" description="Helical" evidence="19">
    <location>
        <begin position="62"/>
        <end position="81"/>
    </location>
</feature>
<evidence type="ECO:0000256" key="14">
    <source>
        <dbReference type="ARBA" id="ARBA00025228"/>
    </source>
</evidence>
<keyword evidence="8 19" id="KW-0169">Cobalamin biosynthesis</keyword>
<name>A0A2W5PE21_9SPHN</name>
<keyword evidence="12 19" id="KW-1133">Transmembrane helix</keyword>
<evidence type="ECO:0000256" key="18">
    <source>
        <dbReference type="ARBA" id="ARBA00049504"/>
    </source>
</evidence>